<sequence length="963" mass="103519">MTAALVMSGLVVGSGVGAAPAYADDEPVIVDPGFESGEWDPTTQHNHAQFVTPGADGTGTAVQVGFNFEGDSLTPEGTTLPIRGGGPVRGMVNKTVSNIQPQTVYEVSITVKGRQMRYGAFDTEASLYYRGLATGDSARGYSNGVATPGNGTEWETTTFQVTTGPRTTELNLYCFSTSTDSAGYCDDFSITRIGPAAAPVEAPEPWAEMPAMENGFPVTIPAVQSFVAAEGAFTGPIDRVIVAEENRDAIADEAHLGAANMAEAGVAPEVELSYGDAGDLAAGGVFIELGDVPIPDDAPVNARDLMQDAYRIEITPEGVSITAGGEPGVLYALSTLTQAMRSAATGDAGLPAGTVLNWTDQEFRALQIDSGRRYYSIDWLKQQIKDLAYTNLNTLVLRIKDNEGLRVESEVFPELVDDLPDGGHWTREEVQDLVAFAQRFHVRVIPEYDMPAHSALDAKIFTEPGYMLGEESYNYGRADVRERLADVAVEMGELFGSGYIHLGGDEFMSMNAHDEPVEWIREETGDPSATPRDAYIAFFNEVNEAVSEAGMRTMMWNDMLDGSNAVVDIDPTITIIYWAQIYGSLRVNELLAEGHLTIGSSSDRYHDLWPATERADQTGGESRMGEFINRPLPEYSWNAYPSPFVFSGGFGPPQTVDVQYRDQVRGQFFPVWDDAHGWAPEPVLTQTLLPRLRLFAQDTWNSERPVDTFADFDQHLRFQGHASYFGAEQVWEVPEATDVPTWSLEITSDPDPGSEVDLGDTPTWSITATAGESPLDSARVRIDLEDVLDDIAATRLPVADTGNVALVPGAVIWDIGLQAGRSGSIVISAPLSDRTLVPRGDRDLTVTVTGEAADAELAACVGCTDLDALHIVAEEPPATGDPDDPPYSGGSEESSSTPETDGTPDSSDSPGTTDDVPDSSNPDDDLANTGASNARWIALIAAALIALGGLVLLHRRRAVRFTT</sequence>
<dbReference type="GO" id="GO:0030203">
    <property type="term" value="P:glycosaminoglycan metabolic process"/>
    <property type="evidence" value="ECO:0007669"/>
    <property type="project" value="TreeGrafter"/>
</dbReference>
<dbReference type="InterPro" id="IPR029018">
    <property type="entry name" value="Hex-like_dom2"/>
</dbReference>
<feature type="region of interest" description="Disordered" evidence="7">
    <location>
        <begin position="875"/>
        <end position="927"/>
    </location>
</feature>
<dbReference type="EC" id="3.2.1.52" evidence="3"/>
<keyword evidence="4 12" id="KW-0378">Hydrolase</keyword>
<gene>
    <name evidence="12" type="ORF">IM660_18270</name>
</gene>
<comment type="catalytic activity">
    <reaction evidence="1">
        <text>Hydrolysis of terminal non-reducing N-acetyl-D-hexosamine residues in N-acetyl-beta-D-hexosaminides.</text>
        <dbReference type="EC" id="3.2.1.52"/>
    </reaction>
</comment>
<dbReference type="RefSeq" id="WP_193497184.1">
    <property type="nucleotide sequence ID" value="NZ_CP063169.1"/>
</dbReference>
<feature type="chain" id="PRO_5033039551" description="beta-N-acetylhexosaminidase" evidence="9">
    <location>
        <begin position="24"/>
        <end position="963"/>
    </location>
</feature>
<dbReference type="KEGG" id="halt:IM660_18270"/>
<dbReference type="Gene3D" id="3.20.20.80">
    <property type="entry name" value="Glycosidases"/>
    <property type="match status" value="1"/>
</dbReference>
<keyword evidence="8" id="KW-1133">Transmembrane helix</keyword>
<dbReference type="Gene3D" id="2.60.120.260">
    <property type="entry name" value="Galactose-binding domain-like"/>
    <property type="match status" value="1"/>
</dbReference>
<evidence type="ECO:0000259" key="10">
    <source>
        <dbReference type="Pfam" id="PF00728"/>
    </source>
</evidence>
<dbReference type="AlphaFoldDB" id="A0A7M1SSG2"/>
<organism evidence="12 13">
    <name type="scientific">Ruania alkalisoli</name>
    <dbReference type="NCBI Taxonomy" id="2779775"/>
    <lineage>
        <taxon>Bacteria</taxon>
        <taxon>Bacillati</taxon>
        <taxon>Actinomycetota</taxon>
        <taxon>Actinomycetes</taxon>
        <taxon>Micrococcales</taxon>
        <taxon>Ruaniaceae</taxon>
        <taxon>Ruania</taxon>
    </lineage>
</organism>
<dbReference type="PANTHER" id="PTHR22600:SF57">
    <property type="entry name" value="BETA-N-ACETYLHEXOSAMINIDASE"/>
    <property type="match status" value="1"/>
</dbReference>
<evidence type="ECO:0000313" key="13">
    <source>
        <dbReference type="Proteomes" id="UP000593758"/>
    </source>
</evidence>
<dbReference type="Gene3D" id="3.30.379.10">
    <property type="entry name" value="Chitobiase/beta-hexosaminidase domain 2-like"/>
    <property type="match status" value="1"/>
</dbReference>
<feature type="signal peptide" evidence="9">
    <location>
        <begin position="1"/>
        <end position="23"/>
    </location>
</feature>
<dbReference type="GO" id="GO:0004563">
    <property type="term" value="F:beta-N-acetylhexosaminidase activity"/>
    <property type="evidence" value="ECO:0007669"/>
    <property type="project" value="UniProtKB-EC"/>
</dbReference>
<protein>
    <recommendedName>
        <fullName evidence="3">beta-N-acetylhexosaminidase</fullName>
        <ecNumber evidence="3">3.2.1.52</ecNumber>
    </recommendedName>
</protein>
<evidence type="ECO:0000256" key="2">
    <source>
        <dbReference type="ARBA" id="ARBA00006285"/>
    </source>
</evidence>
<evidence type="ECO:0000256" key="1">
    <source>
        <dbReference type="ARBA" id="ARBA00001231"/>
    </source>
</evidence>
<dbReference type="Proteomes" id="UP000593758">
    <property type="component" value="Chromosome"/>
</dbReference>
<keyword evidence="8" id="KW-0472">Membrane</keyword>
<dbReference type="Pfam" id="PF02838">
    <property type="entry name" value="Glyco_hydro_20b"/>
    <property type="match status" value="1"/>
</dbReference>
<dbReference type="GO" id="GO:0005975">
    <property type="term" value="P:carbohydrate metabolic process"/>
    <property type="evidence" value="ECO:0007669"/>
    <property type="project" value="InterPro"/>
</dbReference>
<reference evidence="12 13" key="1">
    <citation type="submission" date="2020-10" db="EMBL/GenBank/DDBJ databases">
        <title>Haloactinobacterium sp. RN3S43, a bacterium isolated from saline soil.</title>
        <authorList>
            <person name="Sun J.-Q."/>
        </authorList>
    </citation>
    <scope>NUCLEOTIDE SEQUENCE [LARGE SCALE GENOMIC DNA]</scope>
    <source>
        <strain evidence="12 13">RN3S43</strain>
    </source>
</reference>
<evidence type="ECO:0000256" key="6">
    <source>
        <dbReference type="PIRSR" id="PIRSR625705-1"/>
    </source>
</evidence>
<dbReference type="InterPro" id="IPR017853">
    <property type="entry name" value="GH"/>
</dbReference>
<feature type="active site" description="Proton donor" evidence="6">
    <location>
        <position position="506"/>
    </location>
</feature>
<dbReference type="EMBL" id="CP063169">
    <property type="protein sequence ID" value="QOR70508.1"/>
    <property type="molecule type" value="Genomic_DNA"/>
</dbReference>
<evidence type="ECO:0000259" key="11">
    <source>
        <dbReference type="Pfam" id="PF02838"/>
    </source>
</evidence>
<feature type="compositionally biased region" description="Low complexity" evidence="7">
    <location>
        <begin position="886"/>
        <end position="914"/>
    </location>
</feature>
<feature type="domain" description="Beta-hexosaminidase bacterial type N-terminal" evidence="11">
    <location>
        <begin position="219"/>
        <end position="355"/>
    </location>
</feature>
<evidence type="ECO:0000256" key="5">
    <source>
        <dbReference type="ARBA" id="ARBA00023295"/>
    </source>
</evidence>
<dbReference type="SUPFAM" id="SSF51445">
    <property type="entry name" value="(Trans)glycosidases"/>
    <property type="match status" value="1"/>
</dbReference>
<feature type="transmembrane region" description="Helical" evidence="8">
    <location>
        <begin position="936"/>
        <end position="953"/>
    </location>
</feature>
<dbReference type="InterPro" id="IPR025705">
    <property type="entry name" value="Beta_hexosaminidase_sua/sub"/>
</dbReference>
<keyword evidence="13" id="KW-1185">Reference proteome</keyword>
<comment type="similarity">
    <text evidence="2">Belongs to the glycosyl hydrolase 20 family.</text>
</comment>
<dbReference type="InterPro" id="IPR015883">
    <property type="entry name" value="Glyco_hydro_20_cat"/>
</dbReference>
<dbReference type="Pfam" id="PF00728">
    <property type="entry name" value="Glyco_hydro_20"/>
    <property type="match status" value="1"/>
</dbReference>
<feature type="domain" description="Glycoside hydrolase family 20 catalytic" evidence="10">
    <location>
        <begin position="362"/>
        <end position="701"/>
    </location>
</feature>
<evidence type="ECO:0000256" key="7">
    <source>
        <dbReference type="SAM" id="MobiDB-lite"/>
    </source>
</evidence>
<accession>A0A7M1SSG2</accession>
<evidence type="ECO:0000256" key="3">
    <source>
        <dbReference type="ARBA" id="ARBA00012663"/>
    </source>
</evidence>
<dbReference type="PRINTS" id="PR00738">
    <property type="entry name" value="GLHYDRLASE20"/>
</dbReference>
<evidence type="ECO:0000256" key="9">
    <source>
        <dbReference type="SAM" id="SignalP"/>
    </source>
</evidence>
<dbReference type="SUPFAM" id="SSF55545">
    <property type="entry name" value="beta-N-acetylhexosaminidase-like domain"/>
    <property type="match status" value="1"/>
</dbReference>
<dbReference type="GO" id="GO:0016020">
    <property type="term" value="C:membrane"/>
    <property type="evidence" value="ECO:0007669"/>
    <property type="project" value="TreeGrafter"/>
</dbReference>
<feature type="compositionally biased region" description="Acidic residues" evidence="7">
    <location>
        <begin position="915"/>
        <end position="926"/>
    </location>
</feature>
<dbReference type="InterPro" id="IPR015882">
    <property type="entry name" value="HEX_bac_N"/>
</dbReference>
<evidence type="ECO:0000256" key="8">
    <source>
        <dbReference type="SAM" id="Phobius"/>
    </source>
</evidence>
<dbReference type="NCBIfam" id="TIGR01167">
    <property type="entry name" value="LPXTG_anchor"/>
    <property type="match status" value="1"/>
</dbReference>
<keyword evidence="8" id="KW-0812">Transmembrane</keyword>
<evidence type="ECO:0000256" key="4">
    <source>
        <dbReference type="ARBA" id="ARBA00022801"/>
    </source>
</evidence>
<evidence type="ECO:0000313" key="12">
    <source>
        <dbReference type="EMBL" id="QOR70508.1"/>
    </source>
</evidence>
<name>A0A7M1SSG2_9MICO</name>
<keyword evidence="9" id="KW-0732">Signal</keyword>
<keyword evidence="5" id="KW-0326">Glycosidase</keyword>
<dbReference type="PANTHER" id="PTHR22600">
    <property type="entry name" value="BETA-HEXOSAMINIDASE"/>
    <property type="match status" value="1"/>
</dbReference>
<proteinExistence type="inferred from homology"/>